<accession>A0A2P8DAB7</accession>
<evidence type="ECO:0000313" key="1">
    <source>
        <dbReference type="EMBL" id="PSK94170.1"/>
    </source>
</evidence>
<reference evidence="1 2" key="1">
    <citation type="submission" date="2018-03" db="EMBL/GenBank/DDBJ databases">
        <title>Genomic Encyclopedia of Type Strains, Phase III (KMG-III): the genomes of soil and plant-associated and newly described type strains.</title>
        <authorList>
            <person name="Whitman W."/>
        </authorList>
    </citation>
    <scope>NUCLEOTIDE SEQUENCE [LARGE SCALE GENOMIC DNA]</scope>
    <source>
        <strain evidence="1 2">CGMCC 1.12700</strain>
    </source>
</reference>
<organism evidence="1 2">
    <name type="scientific">Taibaiella chishuiensis</name>
    <dbReference type="NCBI Taxonomy" id="1434707"/>
    <lineage>
        <taxon>Bacteria</taxon>
        <taxon>Pseudomonadati</taxon>
        <taxon>Bacteroidota</taxon>
        <taxon>Chitinophagia</taxon>
        <taxon>Chitinophagales</taxon>
        <taxon>Chitinophagaceae</taxon>
        <taxon>Taibaiella</taxon>
    </lineage>
</organism>
<protein>
    <submittedName>
        <fullName evidence="1">Uncharacterized protein</fullName>
    </submittedName>
</protein>
<name>A0A2P8DAB7_9BACT</name>
<proteinExistence type="predicted"/>
<dbReference type="EMBL" id="PYGD01000001">
    <property type="protein sequence ID" value="PSK94170.1"/>
    <property type="molecule type" value="Genomic_DNA"/>
</dbReference>
<dbReference type="Proteomes" id="UP000240572">
    <property type="component" value="Unassembled WGS sequence"/>
</dbReference>
<keyword evidence="2" id="KW-1185">Reference proteome</keyword>
<gene>
    <name evidence="1" type="ORF">B0I18_101323</name>
</gene>
<sequence length="380" mass="43130">MEEILREYFPTDRYYGVALSVDNYWSYYQTLEVMEAREHPYWHYLLRLAFFNKTHQPPPSMWDIEFLYPFLKTIKFDFSSRPLGWREHCALNYYPENSSPVVIIVNPKLRTPRESDFINVGEYSYRVVYDNGQPSRAIYNPVVGFFDEFIFRKKMAPSVLVKSPKVTTGTLGGILCGHATGKKYLASCAHVLQTIGNDVFSQHKRFEKIGKVIHTEIPDLSALNDTCSIEHNPDLHSIDIALAEMTTSPNRIKNLNKLAKADKIAKISEMSPNMKVSFTGKSSGTVEARLGPLTLWDQIEFEEGKRCFGRIFQLKPLGRQYIYSPLARHGDSGSWITQTDGVSTAWCGVVIATGEGRAEACFSETIISKCNHALGENLTL</sequence>
<dbReference type="AlphaFoldDB" id="A0A2P8DAB7"/>
<evidence type="ECO:0000313" key="2">
    <source>
        <dbReference type="Proteomes" id="UP000240572"/>
    </source>
</evidence>
<comment type="caution">
    <text evidence="1">The sequence shown here is derived from an EMBL/GenBank/DDBJ whole genome shotgun (WGS) entry which is preliminary data.</text>
</comment>